<keyword evidence="2" id="KW-1185">Reference proteome</keyword>
<comment type="caution">
    <text evidence="1">The sequence shown here is derived from an EMBL/GenBank/DDBJ whole genome shotgun (WGS) entry which is preliminary data.</text>
</comment>
<protein>
    <submittedName>
        <fullName evidence="1">Uncharacterized protein</fullName>
    </submittedName>
</protein>
<proteinExistence type="predicted"/>
<accession>A0AC61RRQ5</accession>
<evidence type="ECO:0000313" key="2">
    <source>
        <dbReference type="Proteomes" id="UP000304953"/>
    </source>
</evidence>
<dbReference type="EMBL" id="SRYA01000047">
    <property type="protein sequence ID" value="TGY92592.1"/>
    <property type="molecule type" value="Genomic_DNA"/>
</dbReference>
<reference evidence="1" key="1">
    <citation type="submission" date="2019-04" db="EMBL/GenBank/DDBJ databases">
        <title>Microbes associate with the intestines of laboratory mice.</title>
        <authorList>
            <person name="Navarre W."/>
            <person name="Wong E."/>
            <person name="Huang K."/>
            <person name="Tropini C."/>
            <person name="Ng K."/>
            <person name="Yu B."/>
        </authorList>
    </citation>
    <scope>NUCLEOTIDE SEQUENCE</scope>
    <source>
        <strain evidence="1">NM01_1-7b</strain>
    </source>
</reference>
<organism evidence="1 2">
    <name type="scientific">Petralouisia muris</name>
    <dbReference type="NCBI Taxonomy" id="3032872"/>
    <lineage>
        <taxon>Bacteria</taxon>
        <taxon>Bacillati</taxon>
        <taxon>Bacillota</taxon>
        <taxon>Clostridia</taxon>
        <taxon>Lachnospirales</taxon>
        <taxon>Lachnospiraceae</taxon>
        <taxon>Petralouisia</taxon>
    </lineage>
</organism>
<dbReference type="Proteomes" id="UP000304953">
    <property type="component" value="Unassembled WGS sequence"/>
</dbReference>
<evidence type="ECO:0000313" key="1">
    <source>
        <dbReference type="EMBL" id="TGY92592.1"/>
    </source>
</evidence>
<gene>
    <name evidence="1" type="ORF">E5329_19230</name>
</gene>
<name>A0AC61RRQ5_9FIRM</name>
<sequence length="94" mass="10938">MRIDGLAGAGIPYLSMMKKALPKEEPKKKKFKSHRLTEIDPKTKKPRLKRGVSTERAVEVLFMFENADVTPNQIEGMKQTIENQRQRILKLEDW</sequence>